<dbReference type="InterPro" id="IPR006630">
    <property type="entry name" value="La_HTH"/>
</dbReference>
<dbReference type="PANTHER" id="PTHR22792">
    <property type="entry name" value="LUPUS LA PROTEIN-RELATED"/>
    <property type="match status" value="1"/>
</dbReference>
<feature type="domain" description="HTH La-type RNA-binding" evidence="7">
    <location>
        <begin position="94"/>
        <end position="184"/>
    </location>
</feature>
<dbReference type="SUPFAM" id="SSF46785">
    <property type="entry name" value="Winged helix' DNA-binding domain"/>
    <property type="match status" value="1"/>
</dbReference>
<feature type="compositionally biased region" description="Basic and acidic residues" evidence="5">
    <location>
        <begin position="296"/>
        <end position="309"/>
    </location>
</feature>
<dbReference type="OrthoDB" id="439993at2759"/>
<feature type="region of interest" description="Disordered" evidence="5">
    <location>
        <begin position="1"/>
        <end position="73"/>
    </location>
</feature>
<dbReference type="InterPro" id="IPR035979">
    <property type="entry name" value="RBD_domain_sf"/>
</dbReference>
<dbReference type="InterPro" id="IPR045180">
    <property type="entry name" value="La_dom_prot"/>
</dbReference>
<keyword evidence="9" id="KW-1185">Reference proteome</keyword>
<dbReference type="EMBL" id="JAGSXJ010000014">
    <property type="protein sequence ID" value="KAH6685896.1"/>
    <property type="molecule type" value="Genomic_DNA"/>
</dbReference>
<accession>A0A9P8V8E9</accession>
<proteinExistence type="predicted"/>
<dbReference type="SUPFAM" id="SSF54928">
    <property type="entry name" value="RNA-binding domain, RBD"/>
    <property type="match status" value="1"/>
</dbReference>
<evidence type="ECO:0000256" key="3">
    <source>
        <dbReference type="ARBA" id="ARBA00023242"/>
    </source>
</evidence>
<evidence type="ECO:0000259" key="7">
    <source>
        <dbReference type="PROSITE" id="PS50961"/>
    </source>
</evidence>
<dbReference type="Pfam" id="PF00076">
    <property type="entry name" value="RRM_1"/>
    <property type="match status" value="1"/>
</dbReference>
<comment type="subcellular location">
    <subcellularLocation>
        <location evidence="1">Nucleus</location>
    </subcellularLocation>
</comment>
<organism evidence="8 9">
    <name type="scientific">Plectosphaerella plurivora</name>
    <dbReference type="NCBI Taxonomy" id="936078"/>
    <lineage>
        <taxon>Eukaryota</taxon>
        <taxon>Fungi</taxon>
        <taxon>Dikarya</taxon>
        <taxon>Ascomycota</taxon>
        <taxon>Pezizomycotina</taxon>
        <taxon>Sordariomycetes</taxon>
        <taxon>Hypocreomycetidae</taxon>
        <taxon>Glomerellales</taxon>
        <taxon>Plectosphaerellaceae</taxon>
        <taxon>Plectosphaerella</taxon>
    </lineage>
</organism>
<feature type="region of interest" description="Disordered" evidence="5">
    <location>
        <begin position="285"/>
        <end position="422"/>
    </location>
</feature>
<dbReference type="Pfam" id="PF05383">
    <property type="entry name" value="La"/>
    <property type="match status" value="1"/>
</dbReference>
<feature type="compositionally biased region" description="Basic and acidic residues" evidence="5">
    <location>
        <begin position="413"/>
        <end position="422"/>
    </location>
</feature>
<dbReference type="GO" id="GO:0005634">
    <property type="term" value="C:nucleus"/>
    <property type="evidence" value="ECO:0007669"/>
    <property type="project" value="UniProtKB-SubCell"/>
</dbReference>
<keyword evidence="3" id="KW-0539">Nucleus</keyword>
<dbReference type="PANTHER" id="PTHR22792:SF140">
    <property type="entry name" value="ACHILLES, ISOFORM A"/>
    <property type="match status" value="1"/>
</dbReference>
<dbReference type="InterPro" id="IPR036390">
    <property type="entry name" value="WH_DNA-bd_sf"/>
</dbReference>
<dbReference type="Gene3D" id="1.10.10.10">
    <property type="entry name" value="Winged helix-like DNA-binding domain superfamily/Winged helix DNA-binding domain"/>
    <property type="match status" value="1"/>
</dbReference>
<evidence type="ECO:0000313" key="8">
    <source>
        <dbReference type="EMBL" id="KAH6685896.1"/>
    </source>
</evidence>
<feature type="compositionally biased region" description="Basic and acidic residues" evidence="5">
    <location>
        <begin position="357"/>
        <end position="373"/>
    </location>
</feature>
<feature type="compositionally biased region" description="Polar residues" evidence="5">
    <location>
        <begin position="376"/>
        <end position="388"/>
    </location>
</feature>
<feature type="compositionally biased region" description="Basic residues" evidence="5">
    <location>
        <begin position="341"/>
        <end position="353"/>
    </location>
</feature>
<dbReference type="Proteomes" id="UP000770015">
    <property type="component" value="Unassembled WGS sequence"/>
</dbReference>
<dbReference type="InterPro" id="IPR002344">
    <property type="entry name" value="Lupus_La"/>
</dbReference>
<dbReference type="PRINTS" id="PR00302">
    <property type="entry name" value="LUPUSLA"/>
</dbReference>
<dbReference type="GO" id="GO:0003729">
    <property type="term" value="F:mRNA binding"/>
    <property type="evidence" value="ECO:0007669"/>
    <property type="project" value="TreeGrafter"/>
</dbReference>
<dbReference type="Gene3D" id="3.30.70.330">
    <property type="match status" value="1"/>
</dbReference>
<dbReference type="PROSITE" id="PS50961">
    <property type="entry name" value="HTH_LA"/>
    <property type="match status" value="1"/>
</dbReference>
<dbReference type="CDD" id="cd12291">
    <property type="entry name" value="RRM1_La"/>
    <property type="match status" value="1"/>
</dbReference>
<sequence>MSSTEVPVVKAEDAQAPEVTTETTTAPAEVKTEETTAPVDVKKEEVSDKDAAAPAEVKKEEASDKDAAAKPDVLKTTARIDNDYRKNKKFDPRQLPESEDPLEMRAQIEFYFNNANLPTDEHLWNLTGGPENKPVELKHIHNFGRMRRFPNYKALVESLKDSDVVEVSGEEGAEVIKRKVPYKLRGDKNEVMRASVYVKGFGDEDAMTQFNLEKFFKQFGGVNAVRLRRTEENLFKGSVFVEFASEEDAKTFLALDPAPKWEGHDLKIMSKKEYVEEKSRAIRAGEIKPGNNSSKKFFEGRGGKADKAARGGRGGFRGDKSDWKNRRDHDQKGGFRDGGRGRGRGGRGGRGRGGRGGNRDRDDRRTRDDKPADTRSGVQPTIKTTDSNGKPVDAANGNGKRPREENGSAGEPQAKKVDVKAE</sequence>
<dbReference type="GO" id="GO:0006396">
    <property type="term" value="P:RNA processing"/>
    <property type="evidence" value="ECO:0007669"/>
    <property type="project" value="InterPro"/>
</dbReference>
<feature type="compositionally biased region" description="Low complexity" evidence="5">
    <location>
        <begin position="16"/>
        <end position="29"/>
    </location>
</feature>
<evidence type="ECO:0000259" key="6">
    <source>
        <dbReference type="PROSITE" id="PS50102"/>
    </source>
</evidence>
<dbReference type="InterPro" id="IPR000504">
    <property type="entry name" value="RRM_dom"/>
</dbReference>
<evidence type="ECO:0000313" key="9">
    <source>
        <dbReference type="Proteomes" id="UP000770015"/>
    </source>
</evidence>
<protein>
    <submittedName>
        <fullName evidence="8">Lupus La protein</fullName>
    </submittedName>
</protein>
<evidence type="ECO:0000256" key="1">
    <source>
        <dbReference type="ARBA" id="ARBA00004123"/>
    </source>
</evidence>
<evidence type="ECO:0000256" key="4">
    <source>
        <dbReference type="PROSITE-ProRule" id="PRU00332"/>
    </source>
</evidence>
<dbReference type="SMART" id="SM00360">
    <property type="entry name" value="RRM"/>
    <property type="match status" value="1"/>
</dbReference>
<dbReference type="InterPro" id="IPR036388">
    <property type="entry name" value="WH-like_DNA-bd_sf"/>
</dbReference>
<reference evidence="8" key="1">
    <citation type="journal article" date="2021" name="Nat. Commun.">
        <title>Genetic determinants of endophytism in the Arabidopsis root mycobiome.</title>
        <authorList>
            <person name="Mesny F."/>
            <person name="Miyauchi S."/>
            <person name="Thiergart T."/>
            <person name="Pickel B."/>
            <person name="Atanasova L."/>
            <person name="Karlsson M."/>
            <person name="Huettel B."/>
            <person name="Barry K.W."/>
            <person name="Haridas S."/>
            <person name="Chen C."/>
            <person name="Bauer D."/>
            <person name="Andreopoulos W."/>
            <person name="Pangilinan J."/>
            <person name="LaButti K."/>
            <person name="Riley R."/>
            <person name="Lipzen A."/>
            <person name="Clum A."/>
            <person name="Drula E."/>
            <person name="Henrissat B."/>
            <person name="Kohler A."/>
            <person name="Grigoriev I.V."/>
            <person name="Martin F.M."/>
            <person name="Hacquard S."/>
        </authorList>
    </citation>
    <scope>NUCLEOTIDE SEQUENCE</scope>
    <source>
        <strain evidence="8">MPI-SDFR-AT-0117</strain>
    </source>
</reference>
<feature type="domain" description="RRM" evidence="6">
    <location>
        <begin position="194"/>
        <end position="273"/>
    </location>
</feature>
<feature type="compositionally biased region" description="Basic and acidic residues" evidence="5">
    <location>
        <begin position="30"/>
        <end position="73"/>
    </location>
</feature>
<evidence type="ECO:0000256" key="2">
    <source>
        <dbReference type="ARBA" id="ARBA00022884"/>
    </source>
</evidence>
<name>A0A9P8V8E9_9PEZI</name>
<dbReference type="SMART" id="SM00715">
    <property type="entry name" value="LA"/>
    <property type="match status" value="1"/>
</dbReference>
<gene>
    <name evidence="8" type="ORF">F5X68DRAFT_262420</name>
</gene>
<dbReference type="GO" id="GO:1990904">
    <property type="term" value="C:ribonucleoprotein complex"/>
    <property type="evidence" value="ECO:0007669"/>
    <property type="project" value="InterPro"/>
</dbReference>
<dbReference type="InterPro" id="IPR012677">
    <property type="entry name" value="Nucleotide-bd_a/b_plait_sf"/>
</dbReference>
<keyword evidence="2 4" id="KW-0694">RNA-binding</keyword>
<feature type="compositionally biased region" description="Basic and acidic residues" evidence="5">
    <location>
        <begin position="316"/>
        <end position="340"/>
    </location>
</feature>
<evidence type="ECO:0000256" key="5">
    <source>
        <dbReference type="SAM" id="MobiDB-lite"/>
    </source>
</evidence>
<comment type="caution">
    <text evidence="8">The sequence shown here is derived from an EMBL/GenBank/DDBJ whole genome shotgun (WGS) entry which is preliminary data.</text>
</comment>
<dbReference type="AlphaFoldDB" id="A0A9P8V8E9"/>
<dbReference type="PROSITE" id="PS50102">
    <property type="entry name" value="RRM"/>
    <property type="match status" value="1"/>
</dbReference>